<accession>A0ABQ3LUE8</accession>
<proteinExistence type="predicted"/>
<dbReference type="Proteomes" id="UP000652430">
    <property type="component" value="Unassembled WGS sequence"/>
</dbReference>
<reference evidence="2" key="1">
    <citation type="journal article" date="2019" name="Int. J. Syst. Evol. Microbiol.">
        <title>The Global Catalogue of Microorganisms (GCM) 10K type strain sequencing project: providing services to taxonomists for standard genome sequencing and annotation.</title>
        <authorList>
            <consortium name="The Broad Institute Genomics Platform"/>
            <consortium name="The Broad Institute Genome Sequencing Center for Infectious Disease"/>
            <person name="Wu L."/>
            <person name="Ma J."/>
        </authorList>
    </citation>
    <scope>NUCLEOTIDE SEQUENCE [LARGE SCALE GENOMIC DNA]</scope>
    <source>
        <strain evidence="2">CGMCC 1.8957</strain>
    </source>
</reference>
<name>A0ABQ3LUE8_9SPHN</name>
<protein>
    <recommendedName>
        <fullName evidence="3">DUF982 domain-containing protein</fullName>
    </recommendedName>
</protein>
<evidence type="ECO:0008006" key="3">
    <source>
        <dbReference type="Google" id="ProtNLM"/>
    </source>
</evidence>
<gene>
    <name evidence="1" type="ORF">GCM10008023_40210</name>
</gene>
<sequence>MRSINVLFDDAVIDCVASDRAPTIQELFHVAERIWTDGASDRSAFRWGRLAPTDPARLLSLRAAQMALMGSDGRD</sequence>
<dbReference type="EMBL" id="BNAQ01000012">
    <property type="protein sequence ID" value="GHH26103.1"/>
    <property type="molecule type" value="Genomic_DNA"/>
</dbReference>
<comment type="caution">
    <text evidence="1">The sequence shown here is derived from an EMBL/GenBank/DDBJ whole genome shotgun (WGS) entry which is preliminary data.</text>
</comment>
<dbReference type="RefSeq" id="WP_189677780.1">
    <property type="nucleotide sequence ID" value="NZ_BNAQ01000012.1"/>
</dbReference>
<evidence type="ECO:0000313" key="1">
    <source>
        <dbReference type="EMBL" id="GHH26103.1"/>
    </source>
</evidence>
<organism evidence="1 2">
    <name type="scientific">Sphingomonas glacialis</name>
    <dbReference type="NCBI Taxonomy" id="658225"/>
    <lineage>
        <taxon>Bacteria</taxon>
        <taxon>Pseudomonadati</taxon>
        <taxon>Pseudomonadota</taxon>
        <taxon>Alphaproteobacteria</taxon>
        <taxon>Sphingomonadales</taxon>
        <taxon>Sphingomonadaceae</taxon>
        <taxon>Sphingomonas</taxon>
    </lineage>
</organism>
<evidence type="ECO:0000313" key="2">
    <source>
        <dbReference type="Proteomes" id="UP000652430"/>
    </source>
</evidence>
<keyword evidence="2" id="KW-1185">Reference proteome</keyword>